<name>A0A3B6MJ78_WHEAT</name>
<sequence>MWRSFHYIYMNHSWSKHFTVIHSSTPLTRVPPINSLCSPVMMTKYMRNNVQGLVLLSFLLVVCLTCLGGTYGEIINDKGSNMMRKVSHVTRPPCYKDGHQLPGREFCCKIDNLCWPSLGECFINCPCKINCTPAAAATR</sequence>
<keyword evidence="1" id="KW-0472">Membrane</keyword>
<dbReference type="PANTHER" id="PTHR48158:SF1">
    <property type="entry name" value="OS11G0453550 PROTEIN"/>
    <property type="match status" value="1"/>
</dbReference>
<keyword evidence="1" id="KW-1133">Transmembrane helix</keyword>
<keyword evidence="3" id="KW-1185">Reference proteome</keyword>
<reference evidence="2" key="1">
    <citation type="submission" date="2018-08" db="EMBL/GenBank/DDBJ databases">
        <authorList>
            <person name="Rossello M."/>
        </authorList>
    </citation>
    <scope>NUCLEOTIDE SEQUENCE [LARGE SCALE GENOMIC DNA]</scope>
    <source>
        <strain evidence="2">cv. Chinese Spring</strain>
    </source>
</reference>
<dbReference type="Gramene" id="TraesMAC5D03G03026630.1">
    <property type="protein sequence ID" value="TraesMAC5D03G03026630.1"/>
    <property type="gene ID" value="TraesMAC5D03G03026630"/>
</dbReference>
<evidence type="ECO:0000313" key="3">
    <source>
        <dbReference type="Proteomes" id="UP000019116"/>
    </source>
</evidence>
<dbReference type="Gramene" id="TraesARI5D03G02980100.1">
    <property type="protein sequence ID" value="TraesARI5D03G02980100.1"/>
    <property type="gene ID" value="TraesARI5D03G02980100"/>
</dbReference>
<evidence type="ECO:0000313" key="2">
    <source>
        <dbReference type="EnsemblPlants" id="TraesCS5D02G005000.1"/>
    </source>
</evidence>
<feature type="transmembrane region" description="Helical" evidence="1">
    <location>
        <begin position="50"/>
        <end position="75"/>
    </location>
</feature>
<proteinExistence type="predicted"/>
<dbReference type="Gramene" id="TraesPARA_EIv1.0_1763640.1">
    <property type="protein sequence ID" value="TraesPARA_EIv1.0_1763640.1.CDS"/>
    <property type="gene ID" value="TraesPARA_EIv1.0_1763640"/>
</dbReference>
<dbReference type="Proteomes" id="UP000019116">
    <property type="component" value="Chromosome 5D"/>
</dbReference>
<dbReference type="PANTHER" id="PTHR48158">
    <property type="entry name" value="OS11G0453550 PROTEIN"/>
    <property type="match status" value="1"/>
</dbReference>
<dbReference type="Gramene" id="TraesCS5D02G005000.1">
    <property type="protein sequence ID" value="TraesCS5D02G005000.1"/>
    <property type="gene ID" value="TraesCS5D02G005000"/>
</dbReference>
<organism evidence="2">
    <name type="scientific">Triticum aestivum</name>
    <name type="common">Wheat</name>
    <dbReference type="NCBI Taxonomy" id="4565"/>
    <lineage>
        <taxon>Eukaryota</taxon>
        <taxon>Viridiplantae</taxon>
        <taxon>Streptophyta</taxon>
        <taxon>Embryophyta</taxon>
        <taxon>Tracheophyta</taxon>
        <taxon>Spermatophyta</taxon>
        <taxon>Magnoliopsida</taxon>
        <taxon>Liliopsida</taxon>
        <taxon>Poales</taxon>
        <taxon>Poaceae</taxon>
        <taxon>BOP clade</taxon>
        <taxon>Pooideae</taxon>
        <taxon>Triticodae</taxon>
        <taxon>Triticeae</taxon>
        <taxon>Triticinae</taxon>
        <taxon>Triticum</taxon>
    </lineage>
</organism>
<keyword evidence="1" id="KW-0812">Transmembrane</keyword>
<evidence type="ECO:0000256" key="1">
    <source>
        <dbReference type="SAM" id="Phobius"/>
    </source>
</evidence>
<dbReference type="Gramene" id="TraesSTA5D03G03019390.1">
    <property type="protein sequence ID" value="TraesSTA5D03G03019390.1"/>
    <property type="gene ID" value="TraesSTA5D03G03019390"/>
</dbReference>
<reference evidence="2" key="2">
    <citation type="submission" date="2018-10" db="UniProtKB">
        <authorList>
            <consortium name="EnsemblPlants"/>
        </authorList>
    </citation>
    <scope>IDENTIFICATION</scope>
</reference>
<dbReference type="EnsemblPlants" id="TraesCS5D02G005000.1">
    <property type="protein sequence ID" value="TraesCS5D02G005000.1"/>
    <property type="gene ID" value="TraesCS5D02G005000"/>
</dbReference>
<dbReference type="AlphaFoldDB" id="A0A3B6MJ78"/>
<accession>A0A3B6MJ78</accession>
<dbReference type="OrthoDB" id="679693at2759"/>
<protein>
    <submittedName>
        <fullName evidence="2">Uncharacterized protein</fullName>
    </submittedName>
</protein>